<dbReference type="InterPro" id="IPR008633">
    <property type="entry name" value="GvpH"/>
</dbReference>
<feature type="compositionally biased region" description="Acidic residues" evidence="1">
    <location>
        <begin position="1"/>
        <end position="15"/>
    </location>
</feature>
<dbReference type="SUPFAM" id="SSF49764">
    <property type="entry name" value="HSP20-like chaperones"/>
    <property type="match status" value="1"/>
</dbReference>
<sequence length="181" mass="19836">MTPDDSNDESDETPDDVLSGSGGLFTQLEALIEALAEIEANERGRIQDQGQLDHGSARVDYGYDISIGLGSSSRDPETVDLPDPDDIDVDELESVPRVEVRDRDDGGVTVLADLPSVDEKSLDVDLETGVPAIIIKHKDRVLKRLEFGEQITEIEQMEYNNNVLEIRLKGSSEPQGENDDA</sequence>
<dbReference type="InterPro" id="IPR008978">
    <property type="entry name" value="HSP20-like_chaperone"/>
</dbReference>
<gene>
    <name evidence="2" type="primary">gvpH</name>
    <name evidence="3" type="ORF">SAMN06264855_1427</name>
</gene>
<evidence type="ECO:0000313" key="4">
    <source>
        <dbReference type="Proteomes" id="UP000198397"/>
    </source>
</evidence>
<evidence type="ECO:0000313" key="3">
    <source>
        <dbReference type="EMBL" id="SNR69952.1"/>
    </source>
</evidence>
<reference evidence="3 4" key="2">
    <citation type="submission" date="2017-06" db="EMBL/GenBank/DDBJ databases">
        <authorList>
            <person name="Kim H.J."/>
            <person name="Triplett B.A."/>
        </authorList>
    </citation>
    <scope>NUCLEOTIDE SEQUENCE [LARGE SCALE GENOMIC DNA]</scope>
    <source>
        <strain evidence="3 4">DSM 8800</strain>
    </source>
</reference>
<keyword evidence="4" id="KW-1185">Reference proteome</keyword>
<dbReference type="AlphaFoldDB" id="O33403"/>
<dbReference type="OrthoDB" id="350991at2157"/>
<protein>
    <submittedName>
        <fullName evidence="2">GvpH protein</fullName>
    </submittedName>
</protein>
<name>O33403_HALVU</name>
<dbReference type="EMBL" id="Y08571">
    <property type="protein sequence ID" value="CAA69886.1"/>
    <property type="molecule type" value="Genomic_DNA"/>
</dbReference>
<dbReference type="PIR" id="T44972">
    <property type="entry name" value="T44972"/>
</dbReference>
<feature type="region of interest" description="Disordered" evidence="1">
    <location>
        <begin position="66"/>
        <end position="91"/>
    </location>
</feature>
<organism evidence="2">
    <name type="scientific">Halorubrum vacuolatum</name>
    <name type="common">Natronobacterium vacuolatum</name>
    <dbReference type="NCBI Taxonomy" id="63740"/>
    <lineage>
        <taxon>Archaea</taxon>
        <taxon>Methanobacteriati</taxon>
        <taxon>Methanobacteriota</taxon>
        <taxon>Stenosarchaea group</taxon>
        <taxon>Halobacteria</taxon>
        <taxon>Halobacteriales</taxon>
        <taxon>Haloferacaceae</taxon>
        <taxon>Halorubrum</taxon>
    </lineage>
</organism>
<dbReference type="RefSeq" id="WP_089386080.1">
    <property type="nucleotide sequence ID" value="NZ_FZNQ01000042.1"/>
</dbReference>
<accession>O33403</accession>
<proteinExistence type="predicted"/>
<feature type="region of interest" description="Disordered" evidence="1">
    <location>
        <begin position="1"/>
        <end position="22"/>
    </location>
</feature>
<evidence type="ECO:0000256" key="1">
    <source>
        <dbReference type="SAM" id="MobiDB-lite"/>
    </source>
</evidence>
<dbReference type="EMBL" id="FZNQ01000042">
    <property type="protein sequence ID" value="SNR69952.1"/>
    <property type="molecule type" value="Genomic_DNA"/>
</dbReference>
<feature type="compositionally biased region" description="Acidic residues" evidence="1">
    <location>
        <begin position="78"/>
        <end position="91"/>
    </location>
</feature>
<dbReference type="Pfam" id="PF05455">
    <property type="entry name" value="GvpH"/>
    <property type="match status" value="1"/>
</dbReference>
<evidence type="ECO:0000313" key="2">
    <source>
        <dbReference type="EMBL" id="CAA69886.1"/>
    </source>
</evidence>
<dbReference type="Proteomes" id="UP000198397">
    <property type="component" value="Unassembled WGS sequence"/>
</dbReference>
<reference evidence="2" key="1">
    <citation type="journal article" date="1997" name="Arch. Microbiol.">
        <title>The characterization of the gvpACNOFGH gene cluster involved in gas vesicle synthesis in Natronobacterium vacuolatum.</title>
        <authorList>
            <person name="Mayr A."/>
            <person name="Pfeifer F."/>
        </authorList>
    </citation>
    <scope>NUCLEOTIDE SEQUENCE</scope>
    <source>
        <strain evidence="2">DSM 3638</strain>
    </source>
</reference>